<dbReference type="EMBL" id="AOPZ01000558">
    <property type="protein sequence ID" value="EPH39313.1"/>
    <property type="molecule type" value="Genomic_DNA"/>
</dbReference>
<gene>
    <name evidence="1" type="ORF">STRAU_7666</name>
</gene>
<evidence type="ECO:0000313" key="2">
    <source>
        <dbReference type="Proteomes" id="UP000014629"/>
    </source>
</evidence>
<keyword evidence="2" id="KW-1185">Reference proteome</keyword>
<proteinExistence type="predicted"/>
<accession>S3Z828</accession>
<comment type="caution">
    <text evidence="1">The sequence shown here is derived from an EMBL/GenBank/DDBJ whole genome shotgun (WGS) entry which is preliminary data.</text>
</comment>
<reference evidence="1 2" key="1">
    <citation type="submission" date="2013-02" db="EMBL/GenBank/DDBJ databases">
        <title>Draft Genome Sequence of Streptomyces aurantiacus, Which Produces Setomimycin.</title>
        <authorList>
            <person name="Gruening B.A."/>
            <person name="Praeg A."/>
            <person name="Erxleben A."/>
            <person name="Guenther S."/>
            <person name="Mueller M."/>
        </authorList>
    </citation>
    <scope>NUCLEOTIDE SEQUENCE [LARGE SCALE GENOMIC DNA]</scope>
    <source>
        <strain evidence="1 2">JA 4570</strain>
    </source>
</reference>
<dbReference type="Proteomes" id="UP000014629">
    <property type="component" value="Unassembled WGS sequence"/>
</dbReference>
<sequence length="42" mass="4451">MLRITAPFSSSTRTGPVRSVYARAVRGGKMVNGVNSVIVMAL</sequence>
<dbReference type="AlphaFoldDB" id="S3Z828"/>
<name>S3Z828_9ACTN</name>
<dbReference type="PATRIC" id="fig|1286094.4.peg.7592"/>
<evidence type="ECO:0000313" key="1">
    <source>
        <dbReference type="EMBL" id="EPH39313.1"/>
    </source>
</evidence>
<organism evidence="1 2">
    <name type="scientific">Streptomyces aurantiacus JA 4570</name>
    <dbReference type="NCBI Taxonomy" id="1286094"/>
    <lineage>
        <taxon>Bacteria</taxon>
        <taxon>Bacillati</taxon>
        <taxon>Actinomycetota</taxon>
        <taxon>Actinomycetes</taxon>
        <taxon>Kitasatosporales</taxon>
        <taxon>Streptomycetaceae</taxon>
        <taxon>Streptomyces</taxon>
        <taxon>Streptomyces aurantiacus group</taxon>
    </lineage>
</organism>
<protein>
    <submittedName>
        <fullName evidence="1">Uncharacterized protein</fullName>
    </submittedName>
</protein>